<protein>
    <submittedName>
        <fullName evidence="1">Uncharacterized protein</fullName>
    </submittedName>
</protein>
<evidence type="ECO:0000313" key="2">
    <source>
        <dbReference type="Proteomes" id="UP001457282"/>
    </source>
</evidence>
<reference evidence="1 2" key="1">
    <citation type="journal article" date="2023" name="G3 (Bethesda)">
        <title>A chromosome-length genome assembly and annotation of blackberry (Rubus argutus, cv. 'Hillquist').</title>
        <authorList>
            <person name="Bruna T."/>
            <person name="Aryal R."/>
            <person name="Dudchenko O."/>
            <person name="Sargent D.J."/>
            <person name="Mead D."/>
            <person name="Buti M."/>
            <person name="Cavallini A."/>
            <person name="Hytonen T."/>
            <person name="Andres J."/>
            <person name="Pham M."/>
            <person name="Weisz D."/>
            <person name="Mascagni F."/>
            <person name="Usai G."/>
            <person name="Natali L."/>
            <person name="Bassil N."/>
            <person name="Fernandez G.E."/>
            <person name="Lomsadze A."/>
            <person name="Armour M."/>
            <person name="Olukolu B."/>
            <person name="Poorten T."/>
            <person name="Britton C."/>
            <person name="Davik J."/>
            <person name="Ashrafi H."/>
            <person name="Aiden E.L."/>
            <person name="Borodovsky M."/>
            <person name="Worthington M."/>
        </authorList>
    </citation>
    <scope>NUCLEOTIDE SEQUENCE [LARGE SCALE GENOMIC DNA]</scope>
    <source>
        <strain evidence="1">PI 553951</strain>
    </source>
</reference>
<comment type="caution">
    <text evidence="1">The sequence shown here is derived from an EMBL/GenBank/DDBJ whole genome shotgun (WGS) entry which is preliminary data.</text>
</comment>
<keyword evidence="2" id="KW-1185">Reference proteome</keyword>
<dbReference type="AlphaFoldDB" id="A0AAW1WVL8"/>
<sequence>MAAVMICGLGQRLVEIDDHEAWWFGILGLGQRGGLVVVRFLGWIGEGIRGRAAHGFIMVDFGFAQERSWFVRVIWRFGWDDRWIGDGVAKLGFAARELGLDGVDRETATAEEKRRIRWYRRLRRAGQRQGRLDATTAA</sequence>
<dbReference type="EMBL" id="JBEDUW010000005">
    <property type="protein sequence ID" value="KAK9928658.1"/>
    <property type="molecule type" value="Genomic_DNA"/>
</dbReference>
<gene>
    <name evidence="1" type="ORF">M0R45_025782</name>
</gene>
<organism evidence="1 2">
    <name type="scientific">Rubus argutus</name>
    <name type="common">Southern blackberry</name>
    <dbReference type="NCBI Taxonomy" id="59490"/>
    <lineage>
        <taxon>Eukaryota</taxon>
        <taxon>Viridiplantae</taxon>
        <taxon>Streptophyta</taxon>
        <taxon>Embryophyta</taxon>
        <taxon>Tracheophyta</taxon>
        <taxon>Spermatophyta</taxon>
        <taxon>Magnoliopsida</taxon>
        <taxon>eudicotyledons</taxon>
        <taxon>Gunneridae</taxon>
        <taxon>Pentapetalae</taxon>
        <taxon>rosids</taxon>
        <taxon>fabids</taxon>
        <taxon>Rosales</taxon>
        <taxon>Rosaceae</taxon>
        <taxon>Rosoideae</taxon>
        <taxon>Rosoideae incertae sedis</taxon>
        <taxon>Rubus</taxon>
    </lineage>
</organism>
<name>A0AAW1WVL8_RUBAR</name>
<evidence type="ECO:0000313" key="1">
    <source>
        <dbReference type="EMBL" id="KAK9928658.1"/>
    </source>
</evidence>
<proteinExistence type="predicted"/>
<accession>A0AAW1WVL8</accession>
<dbReference type="Proteomes" id="UP001457282">
    <property type="component" value="Unassembled WGS sequence"/>
</dbReference>